<reference evidence="2 3" key="1">
    <citation type="submission" date="2010-04" db="EMBL/GenBank/DDBJ databases">
        <title>The Genome Sequence of Escherichia coli H605.</title>
        <authorList>
            <consortium name="The Broad Institute Genome Sequencing Platform"/>
            <consortium name="The Broad Institute Genome Sequencing Center for Infectious Disease"/>
            <person name="Feldgarden M."/>
            <person name="Gordon D.M."/>
            <person name="Johnson J.R."/>
            <person name="Johnston B.D."/>
            <person name="Young S."/>
            <person name="Zeng Q."/>
            <person name="Koehrsen M."/>
            <person name="Alvarado L."/>
            <person name="Berlin A.M."/>
            <person name="Borenstein D."/>
            <person name="Chapman S.B."/>
            <person name="Chen Z."/>
            <person name="Engels R."/>
            <person name="Freedman E."/>
            <person name="Gellesch M."/>
            <person name="Goldberg J."/>
            <person name="Griggs A."/>
            <person name="Gujja S."/>
            <person name="Heilman E.R."/>
            <person name="Heiman D.I."/>
            <person name="Hepburn T.A."/>
            <person name="Howarth C."/>
            <person name="Jen D."/>
            <person name="Larson L."/>
            <person name="Mehta T."/>
            <person name="Park D."/>
            <person name="Pearson M."/>
            <person name="Richards J."/>
            <person name="Roberts A."/>
            <person name="Saif S."/>
            <person name="Shea T.D."/>
            <person name="Shenoy N."/>
            <person name="Sisk P."/>
            <person name="Stolte C."/>
            <person name="Sykes S.N."/>
            <person name="Walk T."/>
            <person name="White J."/>
            <person name="Yandava C."/>
            <person name="Haas B."/>
            <person name="Henn M.R."/>
            <person name="Nusbaum C."/>
            <person name="Birren B."/>
        </authorList>
    </citation>
    <scope>NUCLEOTIDE SEQUENCE [LARGE SCALE GENOMIC DNA]</scope>
    <source>
        <strain evidence="2 3">H605</strain>
    </source>
</reference>
<evidence type="ECO:0000313" key="3">
    <source>
        <dbReference type="Proteomes" id="UP000243401"/>
    </source>
</evidence>
<feature type="transmembrane region" description="Helical" evidence="1">
    <location>
        <begin position="7"/>
        <end position="34"/>
    </location>
</feature>
<protein>
    <submittedName>
        <fullName evidence="2">Uncharacterized protein</fullName>
    </submittedName>
</protein>
<keyword evidence="1" id="KW-1133">Transmembrane helix</keyword>
<dbReference type="Proteomes" id="UP000243401">
    <property type="component" value="Unassembled WGS sequence"/>
</dbReference>
<comment type="caution">
    <text evidence="2">The sequence shown here is derived from an EMBL/GenBank/DDBJ whole genome shotgun (WGS) entry which is preliminary data.</text>
</comment>
<gene>
    <name evidence="2" type="ORF">EATG_02406</name>
</gene>
<dbReference type="AlphaFoldDB" id="A0AAJ3NY55"/>
<accession>A0AAJ3NY55</accession>
<keyword evidence="1" id="KW-0812">Transmembrane</keyword>
<name>A0AAJ3NY55_ECOLX</name>
<dbReference type="EMBL" id="ADJX01000007">
    <property type="protein sequence ID" value="OSL47650.1"/>
    <property type="molecule type" value="Genomic_DNA"/>
</dbReference>
<evidence type="ECO:0000313" key="2">
    <source>
        <dbReference type="EMBL" id="OSL47650.1"/>
    </source>
</evidence>
<sequence length="40" mass="4619">MDQRVKVALVFFAMIIMVIVFFGFIFLVAIFSALNYSRSI</sequence>
<organism evidence="2 3">
    <name type="scientific">Escherichia coli H605</name>
    <dbReference type="NCBI Taxonomy" id="656410"/>
    <lineage>
        <taxon>Bacteria</taxon>
        <taxon>Pseudomonadati</taxon>
        <taxon>Pseudomonadota</taxon>
        <taxon>Gammaproteobacteria</taxon>
        <taxon>Enterobacterales</taxon>
        <taxon>Enterobacteriaceae</taxon>
        <taxon>Escherichia</taxon>
    </lineage>
</organism>
<proteinExistence type="predicted"/>
<keyword evidence="1" id="KW-0472">Membrane</keyword>
<evidence type="ECO:0000256" key="1">
    <source>
        <dbReference type="SAM" id="Phobius"/>
    </source>
</evidence>